<dbReference type="PANTHER" id="PTHR28136:SF1">
    <property type="entry name" value="NUCLEUS EXPORT PROTEIN BRL1"/>
    <property type="match status" value="1"/>
</dbReference>
<comment type="caution">
    <text evidence="2">The sequence shown here is derived from an EMBL/GenBank/DDBJ whole genome shotgun (WGS) entry which is preliminary data.</text>
</comment>
<dbReference type="GO" id="GO:0031965">
    <property type="term" value="C:nuclear membrane"/>
    <property type="evidence" value="ECO:0007669"/>
    <property type="project" value="InterPro"/>
</dbReference>
<dbReference type="Proteomes" id="UP000521943">
    <property type="component" value="Unassembled WGS sequence"/>
</dbReference>
<reference evidence="2 3" key="1">
    <citation type="submission" date="2020-07" db="EMBL/GenBank/DDBJ databases">
        <title>Comparative genomics of pyrophilous fungi reveals a link between fire events and developmental genes.</title>
        <authorList>
            <consortium name="DOE Joint Genome Institute"/>
            <person name="Steindorff A.S."/>
            <person name="Carver A."/>
            <person name="Calhoun S."/>
            <person name="Stillman K."/>
            <person name="Liu H."/>
            <person name="Lipzen A."/>
            <person name="Pangilinan J."/>
            <person name="Labutti K."/>
            <person name="Bruns T.D."/>
            <person name="Grigoriev I.V."/>
        </authorList>
    </citation>
    <scope>NUCLEOTIDE SEQUENCE [LARGE SCALE GENOMIC DNA]</scope>
    <source>
        <strain evidence="2 3">CBS 144469</strain>
    </source>
</reference>
<proteinExistence type="predicted"/>
<accession>A0A8H6LZF3</accession>
<dbReference type="GO" id="GO:0055088">
    <property type="term" value="P:lipid homeostasis"/>
    <property type="evidence" value="ECO:0007669"/>
    <property type="project" value="InterPro"/>
</dbReference>
<evidence type="ECO:0000259" key="1">
    <source>
        <dbReference type="SMART" id="SM01042"/>
    </source>
</evidence>
<dbReference type="SMART" id="SM01042">
    <property type="entry name" value="Brr6_like_C_C"/>
    <property type="match status" value="1"/>
</dbReference>
<evidence type="ECO:0000313" key="3">
    <source>
        <dbReference type="Proteomes" id="UP000521943"/>
    </source>
</evidence>
<name>A0A8H6LZF3_9AGAR</name>
<sequence>MMFEVPKLKLKRCMFSFFFITAIAGVWVVVHDVRAQAAQSRENNALERSRCQSLYDANHCGHRPPALSDACHEWLECLRRDVEAVNHLELLAMYAADACDAFMSTLAGEDGCLGTGWAGGSARDRVGNGGLN</sequence>
<dbReference type="InterPro" id="IPR040202">
    <property type="entry name" value="Brl1/Brr6"/>
</dbReference>
<dbReference type="GO" id="GO:0006998">
    <property type="term" value="P:nuclear envelope organization"/>
    <property type="evidence" value="ECO:0007669"/>
    <property type="project" value="InterPro"/>
</dbReference>
<evidence type="ECO:0000313" key="2">
    <source>
        <dbReference type="EMBL" id="KAF6747679.1"/>
    </source>
</evidence>
<dbReference type="InterPro" id="IPR018767">
    <property type="entry name" value="Brl1/Brr6_dom"/>
</dbReference>
<gene>
    <name evidence="2" type="ORF">DFP72DRAFT_919386</name>
</gene>
<dbReference type="PANTHER" id="PTHR28136">
    <property type="entry name" value="NUCLEUS EXPORT PROTEIN BRR6"/>
    <property type="match status" value="1"/>
</dbReference>
<dbReference type="Pfam" id="PF10104">
    <property type="entry name" value="Brr6_like_C_C"/>
    <property type="match status" value="1"/>
</dbReference>
<dbReference type="EMBL" id="JACGCI010000079">
    <property type="protein sequence ID" value="KAF6747679.1"/>
    <property type="molecule type" value="Genomic_DNA"/>
</dbReference>
<organism evidence="2 3">
    <name type="scientific">Ephemerocybe angulata</name>
    <dbReference type="NCBI Taxonomy" id="980116"/>
    <lineage>
        <taxon>Eukaryota</taxon>
        <taxon>Fungi</taxon>
        <taxon>Dikarya</taxon>
        <taxon>Basidiomycota</taxon>
        <taxon>Agaricomycotina</taxon>
        <taxon>Agaricomycetes</taxon>
        <taxon>Agaricomycetidae</taxon>
        <taxon>Agaricales</taxon>
        <taxon>Agaricineae</taxon>
        <taxon>Psathyrellaceae</taxon>
        <taxon>Ephemerocybe</taxon>
    </lineage>
</organism>
<dbReference type="AlphaFoldDB" id="A0A8H6LZF3"/>
<keyword evidence="3" id="KW-1185">Reference proteome</keyword>
<protein>
    <recommendedName>
        <fullName evidence="1">Brl1/Brr6 domain-containing protein</fullName>
    </recommendedName>
</protein>
<feature type="domain" description="Brl1/Brr6" evidence="1">
    <location>
        <begin position="2"/>
        <end position="123"/>
    </location>
</feature>